<sequence>MAPKFHRIATYLASSPNKKSKAAIKSTKEADVVPMVNGKGARGILHRAIIPTGSHKTLTVVEGGDEWSAATSMHNQRGKGPMGKDAREPLGDHSIELDHTSSMVQSSKDEIEYLAEFQPLELLGCVGHGGEIPSESQ</sequence>
<dbReference type="EMBL" id="JBBPBN010000534">
    <property type="protein sequence ID" value="KAK8484828.1"/>
    <property type="molecule type" value="Genomic_DNA"/>
</dbReference>
<keyword evidence="2" id="KW-1185">Reference proteome</keyword>
<dbReference type="Proteomes" id="UP001396334">
    <property type="component" value="Unassembled WGS sequence"/>
</dbReference>
<reference evidence="1 2" key="1">
    <citation type="journal article" date="2024" name="G3 (Bethesda)">
        <title>Genome assembly of Hibiscus sabdariffa L. provides insights into metabolisms of medicinal natural products.</title>
        <authorList>
            <person name="Kim T."/>
        </authorList>
    </citation>
    <scope>NUCLEOTIDE SEQUENCE [LARGE SCALE GENOMIC DNA]</scope>
    <source>
        <strain evidence="1">TK-2024</strain>
        <tissue evidence="1">Old leaves</tissue>
    </source>
</reference>
<name>A0ABR1ZVS8_9ROSI</name>
<proteinExistence type="predicted"/>
<evidence type="ECO:0000313" key="2">
    <source>
        <dbReference type="Proteomes" id="UP001396334"/>
    </source>
</evidence>
<evidence type="ECO:0000313" key="1">
    <source>
        <dbReference type="EMBL" id="KAK8484828.1"/>
    </source>
</evidence>
<gene>
    <name evidence="1" type="ORF">V6N11_070930</name>
</gene>
<protein>
    <submittedName>
        <fullName evidence="1">Uncharacterized protein</fullName>
    </submittedName>
</protein>
<organism evidence="1 2">
    <name type="scientific">Hibiscus sabdariffa</name>
    <name type="common">roselle</name>
    <dbReference type="NCBI Taxonomy" id="183260"/>
    <lineage>
        <taxon>Eukaryota</taxon>
        <taxon>Viridiplantae</taxon>
        <taxon>Streptophyta</taxon>
        <taxon>Embryophyta</taxon>
        <taxon>Tracheophyta</taxon>
        <taxon>Spermatophyta</taxon>
        <taxon>Magnoliopsida</taxon>
        <taxon>eudicotyledons</taxon>
        <taxon>Gunneridae</taxon>
        <taxon>Pentapetalae</taxon>
        <taxon>rosids</taxon>
        <taxon>malvids</taxon>
        <taxon>Malvales</taxon>
        <taxon>Malvaceae</taxon>
        <taxon>Malvoideae</taxon>
        <taxon>Hibiscus</taxon>
    </lineage>
</organism>
<accession>A0ABR1ZVS8</accession>
<comment type="caution">
    <text evidence="1">The sequence shown here is derived from an EMBL/GenBank/DDBJ whole genome shotgun (WGS) entry which is preliminary data.</text>
</comment>